<dbReference type="Proteomes" id="UP001497482">
    <property type="component" value="Chromosome 23"/>
</dbReference>
<accession>A0AAV2LHF0</accession>
<name>A0AAV2LHF0_KNICA</name>
<reference evidence="1 2" key="1">
    <citation type="submission" date="2024-04" db="EMBL/GenBank/DDBJ databases">
        <authorList>
            <person name="Waldvogel A.-M."/>
            <person name="Schoenle A."/>
        </authorList>
    </citation>
    <scope>NUCLEOTIDE SEQUENCE [LARGE SCALE GENOMIC DNA]</scope>
</reference>
<evidence type="ECO:0000313" key="2">
    <source>
        <dbReference type="Proteomes" id="UP001497482"/>
    </source>
</evidence>
<protein>
    <submittedName>
        <fullName evidence="1">Uncharacterized protein</fullName>
    </submittedName>
</protein>
<evidence type="ECO:0000313" key="1">
    <source>
        <dbReference type="EMBL" id="CAL1598989.1"/>
    </source>
</evidence>
<gene>
    <name evidence="1" type="ORF">KC01_LOCUS27338</name>
</gene>
<keyword evidence="2" id="KW-1185">Reference proteome</keyword>
<dbReference type="AlphaFoldDB" id="A0AAV2LHF0"/>
<dbReference type="EMBL" id="OZ035845">
    <property type="protein sequence ID" value="CAL1598989.1"/>
    <property type="molecule type" value="Genomic_DNA"/>
</dbReference>
<sequence>MLAQYTVCALQYVDPHTTDCDHSETVVPKLWKYARRHWIWVSKKLQHWVWVSKKLRHWVWVSKKLQHWVWVSKKPRHWVWVSKKLRHWVWVSKKLRHWVWVSKKLRHWVWVSKKLRHWVWETGLKGEPNFLAIRTAVSTCNFEQNADQATRESVAKFMCHSLDTQERFYALYKTVHRAQEMRQCFIALSCLNKATPVPSGPLTAEKRSPRCGGGCLGQGKESKTHAPRAM</sequence>
<proteinExistence type="predicted"/>
<organism evidence="1 2">
    <name type="scientific">Knipowitschia caucasica</name>
    <name type="common">Caucasian dwarf goby</name>
    <name type="synonym">Pomatoschistus caucasicus</name>
    <dbReference type="NCBI Taxonomy" id="637954"/>
    <lineage>
        <taxon>Eukaryota</taxon>
        <taxon>Metazoa</taxon>
        <taxon>Chordata</taxon>
        <taxon>Craniata</taxon>
        <taxon>Vertebrata</taxon>
        <taxon>Euteleostomi</taxon>
        <taxon>Actinopterygii</taxon>
        <taxon>Neopterygii</taxon>
        <taxon>Teleostei</taxon>
        <taxon>Neoteleostei</taxon>
        <taxon>Acanthomorphata</taxon>
        <taxon>Gobiaria</taxon>
        <taxon>Gobiiformes</taxon>
        <taxon>Gobioidei</taxon>
        <taxon>Gobiidae</taxon>
        <taxon>Gobiinae</taxon>
        <taxon>Knipowitschia</taxon>
    </lineage>
</organism>